<proteinExistence type="predicted"/>
<accession>A0A4V2F4Z5</accession>
<sequence>MSLSSSEALLAASALHAGFQLVVTGVVYPALAEVPPERFAAAHERHSRRITAVVAPVYLLLAAACLWVIVGGPYSPGAWVSVVAAAGAAGTTALLAAPAHSRLGRDGRSDGLVRRLLAVDRVRCAFAVLGALAALLL</sequence>
<dbReference type="RefSeq" id="WP_130491154.1">
    <property type="nucleotide sequence ID" value="NZ_SGXD01000001.1"/>
</dbReference>
<evidence type="ECO:0008006" key="4">
    <source>
        <dbReference type="Google" id="ProtNLM"/>
    </source>
</evidence>
<organism evidence="2 3">
    <name type="scientific">Motilibacter rhizosphaerae</name>
    <dbReference type="NCBI Taxonomy" id="598652"/>
    <lineage>
        <taxon>Bacteria</taxon>
        <taxon>Bacillati</taxon>
        <taxon>Actinomycetota</taxon>
        <taxon>Actinomycetes</taxon>
        <taxon>Motilibacterales</taxon>
        <taxon>Motilibacteraceae</taxon>
        <taxon>Motilibacter</taxon>
    </lineage>
</organism>
<keyword evidence="1" id="KW-0812">Transmembrane</keyword>
<feature type="transmembrane region" description="Helical" evidence="1">
    <location>
        <begin position="12"/>
        <end position="31"/>
    </location>
</feature>
<evidence type="ECO:0000256" key="1">
    <source>
        <dbReference type="SAM" id="Phobius"/>
    </source>
</evidence>
<reference evidence="2 3" key="1">
    <citation type="submission" date="2019-02" db="EMBL/GenBank/DDBJ databases">
        <title>Genomic Encyclopedia of Type Strains, Phase IV (KMG-IV): sequencing the most valuable type-strain genomes for metagenomic binning, comparative biology and taxonomic classification.</title>
        <authorList>
            <person name="Goeker M."/>
        </authorList>
    </citation>
    <scope>NUCLEOTIDE SEQUENCE [LARGE SCALE GENOMIC DNA]</scope>
    <source>
        <strain evidence="2 3">DSM 45622</strain>
    </source>
</reference>
<gene>
    <name evidence="2" type="ORF">EV189_0271</name>
</gene>
<dbReference type="EMBL" id="SGXD01000001">
    <property type="protein sequence ID" value="RZS91039.1"/>
    <property type="molecule type" value="Genomic_DNA"/>
</dbReference>
<evidence type="ECO:0000313" key="3">
    <source>
        <dbReference type="Proteomes" id="UP000293638"/>
    </source>
</evidence>
<feature type="transmembrane region" description="Helical" evidence="1">
    <location>
        <begin position="76"/>
        <end position="97"/>
    </location>
</feature>
<name>A0A4V2F4Z5_9ACTN</name>
<dbReference type="AlphaFoldDB" id="A0A4V2F4Z5"/>
<evidence type="ECO:0000313" key="2">
    <source>
        <dbReference type="EMBL" id="RZS91039.1"/>
    </source>
</evidence>
<keyword evidence="3" id="KW-1185">Reference proteome</keyword>
<feature type="transmembrane region" description="Helical" evidence="1">
    <location>
        <begin position="52"/>
        <end position="70"/>
    </location>
</feature>
<keyword evidence="1" id="KW-1133">Transmembrane helix</keyword>
<dbReference type="OrthoDB" id="3405989at2"/>
<keyword evidence="1" id="KW-0472">Membrane</keyword>
<dbReference type="Proteomes" id="UP000293638">
    <property type="component" value="Unassembled WGS sequence"/>
</dbReference>
<comment type="caution">
    <text evidence="2">The sequence shown here is derived from an EMBL/GenBank/DDBJ whole genome shotgun (WGS) entry which is preliminary data.</text>
</comment>
<protein>
    <recommendedName>
        <fullName evidence="4">DUF1772 domain-containing protein</fullName>
    </recommendedName>
</protein>